<protein>
    <recommendedName>
        <fullName evidence="3">Helix-turn-helix domain-containing protein</fullName>
    </recommendedName>
</protein>
<evidence type="ECO:0000313" key="2">
    <source>
        <dbReference type="Proteomes" id="UP000323166"/>
    </source>
</evidence>
<reference evidence="1 2" key="1">
    <citation type="submission" date="2019-07" db="EMBL/GenBank/DDBJ databases">
        <title>Genomic Encyclopedia of Type Strains, Phase I: the one thousand microbial genomes (KMG-I) project.</title>
        <authorList>
            <person name="Kyrpides N."/>
        </authorList>
    </citation>
    <scope>NUCLEOTIDE SEQUENCE [LARGE SCALE GENOMIC DNA]</scope>
    <source>
        <strain evidence="1 2">DSM 6562</strain>
    </source>
</reference>
<comment type="caution">
    <text evidence="1">The sequence shown here is derived from an EMBL/GenBank/DDBJ whole genome shotgun (WGS) entry which is preliminary data.</text>
</comment>
<dbReference type="Proteomes" id="UP000323166">
    <property type="component" value="Unassembled WGS sequence"/>
</dbReference>
<accession>A0A5S4ZTA8</accession>
<dbReference type="RefSeq" id="WP_166511751.1">
    <property type="nucleotide sequence ID" value="NZ_VNHM01000008.1"/>
</dbReference>
<gene>
    <name evidence="1" type="ORF">LX24_01762</name>
</gene>
<sequence>MTKPSEQELFNPAQVSQALGITPYNIKRLTREGRLEVKKQVNYKNGVMQLFDSTQVQALIPFMPQIKQAWERYDNYHRGANRMARARAYRHRSYRDKVNRKEQFLNDIYGLPRDRQEILKAAYYLYHLNHYAKAGDSYLYDLKEAVLHAMVKNYYHRDELLQVSFIEGTNKVTLCPDCRAKANSQRLSYLEYLDKTGGCFKCTREHKYYSLFEFTICSQDYRFCFHTPYTIAKRWFNKHDMPPRKESPEREGAYAFGRAIYASEARAVELIEVIDELQKFLALFDIEPLINTY</sequence>
<evidence type="ECO:0008006" key="3">
    <source>
        <dbReference type="Google" id="ProtNLM"/>
    </source>
</evidence>
<name>A0A5S4ZTA8_9FIRM</name>
<evidence type="ECO:0000313" key="1">
    <source>
        <dbReference type="EMBL" id="TYO95411.1"/>
    </source>
</evidence>
<dbReference type="EMBL" id="VNHM01000008">
    <property type="protein sequence ID" value="TYO95411.1"/>
    <property type="molecule type" value="Genomic_DNA"/>
</dbReference>
<keyword evidence="2" id="KW-1185">Reference proteome</keyword>
<organism evidence="1 2">
    <name type="scientific">Desulfallas thermosapovorans DSM 6562</name>
    <dbReference type="NCBI Taxonomy" id="1121431"/>
    <lineage>
        <taxon>Bacteria</taxon>
        <taxon>Bacillati</taxon>
        <taxon>Bacillota</taxon>
        <taxon>Clostridia</taxon>
        <taxon>Eubacteriales</taxon>
        <taxon>Desulfallaceae</taxon>
        <taxon>Desulfallas</taxon>
    </lineage>
</organism>
<dbReference type="AlphaFoldDB" id="A0A5S4ZTA8"/>
<proteinExistence type="predicted"/>